<keyword evidence="5 6" id="KW-0472">Membrane</keyword>
<keyword evidence="3 6" id="KW-0812">Transmembrane</keyword>
<dbReference type="AlphaFoldDB" id="A0A938YYD8"/>
<proteinExistence type="predicted"/>
<dbReference type="Proteomes" id="UP000809243">
    <property type="component" value="Unassembled WGS sequence"/>
</dbReference>
<evidence type="ECO:0000256" key="6">
    <source>
        <dbReference type="SAM" id="Phobius"/>
    </source>
</evidence>
<gene>
    <name evidence="8" type="ORF">JW744_04075</name>
</gene>
<protein>
    <submittedName>
        <fullName evidence="8">Mechanosensitive ion channel family protein</fullName>
    </submittedName>
</protein>
<dbReference type="InterPro" id="IPR023408">
    <property type="entry name" value="MscS_beta-dom_sf"/>
</dbReference>
<dbReference type="Gene3D" id="2.30.30.60">
    <property type="match status" value="1"/>
</dbReference>
<dbReference type="InterPro" id="IPR045275">
    <property type="entry name" value="MscS_archaea/bacteria_type"/>
</dbReference>
<evidence type="ECO:0000256" key="5">
    <source>
        <dbReference type="ARBA" id="ARBA00023136"/>
    </source>
</evidence>
<reference evidence="8" key="1">
    <citation type="submission" date="2021-01" db="EMBL/GenBank/DDBJ databases">
        <title>Active Sulfur Cycling in an Early Earth Analoge.</title>
        <authorList>
            <person name="Hahn C.R."/>
            <person name="Youssef N.H."/>
            <person name="Elshahed M."/>
        </authorList>
    </citation>
    <scope>NUCLEOTIDE SEQUENCE</scope>
    <source>
        <strain evidence="8">Zod_Metabat.1151</strain>
    </source>
</reference>
<dbReference type="GO" id="GO:0008381">
    <property type="term" value="F:mechanosensitive monoatomic ion channel activity"/>
    <property type="evidence" value="ECO:0007669"/>
    <property type="project" value="InterPro"/>
</dbReference>
<dbReference type="Gene3D" id="1.10.287.1260">
    <property type="match status" value="1"/>
</dbReference>
<dbReference type="InterPro" id="IPR006685">
    <property type="entry name" value="MscS_channel_2nd"/>
</dbReference>
<evidence type="ECO:0000256" key="2">
    <source>
        <dbReference type="ARBA" id="ARBA00022475"/>
    </source>
</evidence>
<dbReference type="PANTHER" id="PTHR30221:SF1">
    <property type="entry name" value="SMALL-CONDUCTANCE MECHANOSENSITIVE CHANNEL"/>
    <property type="match status" value="1"/>
</dbReference>
<dbReference type="SUPFAM" id="SSF82689">
    <property type="entry name" value="Mechanosensitive channel protein MscS (YggB), C-terminal domain"/>
    <property type="match status" value="1"/>
</dbReference>
<feature type="transmembrane region" description="Helical" evidence="6">
    <location>
        <begin position="90"/>
        <end position="121"/>
    </location>
</feature>
<evidence type="ECO:0000256" key="1">
    <source>
        <dbReference type="ARBA" id="ARBA00004651"/>
    </source>
</evidence>
<comment type="caution">
    <text evidence="8">The sequence shown here is derived from an EMBL/GenBank/DDBJ whole genome shotgun (WGS) entry which is preliminary data.</text>
</comment>
<evidence type="ECO:0000313" key="9">
    <source>
        <dbReference type="Proteomes" id="UP000809243"/>
    </source>
</evidence>
<keyword evidence="4 6" id="KW-1133">Transmembrane helix</keyword>
<feature type="transmembrane region" description="Helical" evidence="6">
    <location>
        <begin position="21"/>
        <end position="43"/>
    </location>
</feature>
<sequence length="299" mass="33607">MDGYFSIAAESLEMMWQNLQAIVPSIIAIVVLLIIILVVYKIASKAIYHGLRRTVRRKDEIKTVMAIWRYIFLFIVALVLILTFSGSLTAAGISIGLLSAALGWALQKPITGIAAWMMILIKRPFKVGDRVIIDNIKGDISDITMFYIVLSEFGGTVGGEETSGRTILIPTALLFDKPITNYTLSDAYILDEVGAEFTYETNLGKAEKIMLDAAKKFTKDAIERKGKQPATRVFFNPSGMQVKVRYNVAARERQQVMSDITREVYEKVMKEKDLEFAYPHTELVWGRRPLRLQGNSLKA</sequence>
<name>A0A938YYD8_9ARCH</name>
<dbReference type="InterPro" id="IPR010920">
    <property type="entry name" value="LSM_dom_sf"/>
</dbReference>
<dbReference type="InterPro" id="IPR011066">
    <property type="entry name" value="MscS_channel_C_sf"/>
</dbReference>
<accession>A0A938YYD8</accession>
<evidence type="ECO:0000259" key="7">
    <source>
        <dbReference type="Pfam" id="PF00924"/>
    </source>
</evidence>
<evidence type="ECO:0000256" key="4">
    <source>
        <dbReference type="ARBA" id="ARBA00022989"/>
    </source>
</evidence>
<dbReference type="PANTHER" id="PTHR30221">
    <property type="entry name" value="SMALL-CONDUCTANCE MECHANOSENSITIVE CHANNEL"/>
    <property type="match status" value="1"/>
</dbReference>
<dbReference type="EMBL" id="JAFGDB010000068">
    <property type="protein sequence ID" value="MBN2067618.1"/>
    <property type="molecule type" value="Genomic_DNA"/>
</dbReference>
<feature type="transmembrane region" description="Helical" evidence="6">
    <location>
        <begin position="64"/>
        <end position="84"/>
    </location>
</feature>
<feature type="domain" description="Mechanosensitive ion channel MscS" evidence="7">
    <location>
        <begin position="109"/>
        <end position="183"/>
    </location>
</feature>
<dbReference type="GO" id="GO:0005886">
    <property type="term" value="C:plasma membrane"/>
    <property type="evidence" value="ECO:0007669"/>
    <property type="project" value="UniProtKB-SubCell"/>
</dbReference>
<dbReference type="SUPFAM" id="SSF50182">
    <property type="entry name" value="Sm-like ribonucleoproteins"/>
    <property type="match status" value="1"/>
</dbReference>
<keyword evidence="2" id="KW-1003">Cell membrane</keyword>
<organism evidence="8 9">
    <name type="scientific">Candidatus Iainarchaeum sp</name>
    <dbReference type="NCBI Taxonomy" id="3101447"/>
    <lineage>
        <taxon>Archaea</taxon>
        <taxon>Candidatus Iainarchaeota</taxon>
        <taxon>Candidatus Iainarchaeia</taxon>
        <taxon>Candidatus Iainarchaeales</taxon>
        <taxon>Candidatus Iainarchaeaceae</taxon>
        <taxon>Candidatus Iainarchaeum</taxon>
    </lineage>
</organism>
<dbReference type="Gene3D" id="3.30.70.100">
    <property type="match status" value="1"/>
</dbReference>
<evidence type="ECO:0000313" key="8">
    <source>
        <dbReference type="EMBL" id="MBN2067618.1"/>
    </source>
</evidence>
<comment type="subcellular location">
    <subcellularLocation>
        <location evidence="1">Cell membrane</location>
        <topology evidence="1">Multi-pass membrane protein</topology>
    </subcellularLocation>
</comment>
<dbReference type="Pfam" id="PF00924">
    <property type="entry name" value="MS_channel_2nd"/>
    <property type="match status" value="1"/>
</dbReference>
<evidence type="ECO:0000256" key="3">
    <source>
        <dbReference type="ARBA" id="ARBA00022692"/>
    </source>
</evidence>